<proteinExistence type="predicted"/>
<accession>A0A2P5FWA5</accession>
<keyword evidence="3" id="KW-1185">Reference proteome</keyword>
<feature type="compositionally biased region" description="Pro residues" evidence="1">
    <location>
        <begin position="129"/>
        <end position="194"/>
    </location>
</feature>
<dbReference type="EMBL" id="JXTC01000005">
    <property type="protein sequence ID" value="POO02055.1"/>
    <property type="molecule type" value="Genomic_DNA"/>
</dbReference>
<dbReference type="PRINTS" id="PR01217">
    <property type="entry name" value="PRICHEXTENSN"/>
</dbReference>
<name>A0A2P5FWA5_TREOI</name>
<dbReference type="AlphaFoldDB" id="A0A2P5FWA5"/>
<evidence type="ECO:0000313" key="2">
    <source>
        <dbReference type="EMBL" id="POO02055.1"/>
    </source>
</evidence>
<comment type="caution">
    <text evidence="2">The sequence shown here is derived from an EMBL/GenBank/DDBJ whole genome shotgun (WGS) entry which is preliminary data.</text>
</comment>
<reference evidence="3" key="1">
    <citation type="submission" date="2016-06" db="EMBL/GenBank/DDBJ databases">
        <title>Parallel loss of symbiosis genes in relatives of nitrogen-fixing non-legume Parasponia.</title>
        <authorList>
            <person name="Van Velzen R."/>
            <person name="Holmer R."/>
            <person name="Bu F."/>
            <person name="Rutten L."/>
            <person name="Van Zeijl A."/>
            <person name="Liu W."/>
            <person name="Santuari L."/>
            <person name="Cao Q."/>
            <person name="Sharma T."/>
            <person name="Shen D."/>
            <person name="Roswanjaya Y."/>
            <person name="Wardhani T."/>
            <person name="Kalhor M.S."/>
            <person name="Jansen J."/>
            <person name="Van den Hoogen J."/>
            <person name="Gungor B."/>
            <person name="Hartog M."/>
            <person name="Hontelez J."/>
            <person name="Verver J."/>
            <person name="Yang W.-C."/>
            <person name="Schijlen E."/>
            <person name="Repin R."/>
            <person name="Schilthuizen M."/>
            <person name="Schranz E."/>
            <person name="Heidstra R."/>
            <person name="Miyata K."/>
            <person name="Fedorova E."/>
            <person name="Kohlen W."/>
            <person name="Bisseling T."/>
            <person name="Smit S."/>
            <person name="Geurts R."/>
        </authorList>
    </citation>
    <scope>NUCLEOTIDE SEQUENCE [LARGE SCALE GENOMIC DNA]</scope>
    <source>
        <strain evidence="3">cv. RG33-2</strain>
    </source>
</reference>
<protein>
    <submittedName>
        <fullName evidence="2">Uncharacterized protein</fullName>
    </submittedName>
</protein>
<organism evidence="2 3">
    <name type="scientific">Trema orientale</name>
    <name type="common">Charcoal tree</name>
    <name type="synonym">Celtis orientalis</name>
    <dbReference type="NCBI Taxonomy" id="63057"/>
    <lineage>
        <taxon>Eukaryota</taxon>
        <taxon>Viridiplantae</taxon>
        <taxon>Streptophyta</taxon>
        <taxon>Embryophyta</taxon>
        <taxon>Tracheophyta</taxon>
        <taxon>Spermatophyta</taxon>
        <taxon>Magnoliopsida</taxon>
        <taxon>eudicotyledons</taxon>
        <taxon>Gunneridae</taxon>
        <taxon>Pentapetalae</taxon>
        <taxon>rosids</taxon>
        <taxon>fabids</taxon>
        <taxon>Rosales</taxon>
        <taxon>Cannabaceae</taxon>
        <taxon>Trema</taxon>
    </lineage>
</organism>
<evidence type="ECO:0000313" key="3">
    <source>
        <dbReference type="Proteomes" id="UP000237000"/>
    </source>
</evidence>
<dbReference type="InParanoid" id="A0A2P5FWA5"/>
<gene>
    <name evidence="2" type="ORF">TorRG33x02_018390</name>
</gene>
<dbReference type="Proteomes" id="UP000237000">
    <property type="component" value="Unassembled WGS sequence"/>
</dbReference>
<feature type="region of interest" description="Disordered" evidence="1">
    <location>
        <begin position="64"/>
        <end position="201"/>
    </location>
</feature>
<evidence type="ECO:0000256" key="1">
    <source>
        <dbReference type="SAM" id="MobiDB-lite"/>
    </source>
</evidence>
<sequence length="201" mass="21783">MCSIFAISNAVLKRTIPFCPYNIPITKTTSSGGISTTTITTINQSLRFIFRTGNHVRRRVPPISLSAWDPPETPPEIPTVVPDRDRPSVPLEVPPLTTSPEIDPGDTPSEVIENPPPYCPEPKPEIEFPKPPVKPDIPVPPPGPDIMPPRLPPGPEIDPPRPPPPFDVPPLRPPGPDIVPPPGFTPDISPPPGSPTFVFFL</sequence>